<organism evidence="1 2">
    <name type="scientific">Fibrobacter succinogenes (strain ATCC 19169 / S85)</name>
    <dbReference type="NCBI Taxonomy" id="59374"/>
    <lineage>
        <taxon>Bacteria</taxon>
        <taxon>Pseudomonadati</taxon>
        <taxon>Fibrobacterota</taxon>
        <taxon>Fibrobacteria</taxon>
        <taxon>Fibrobacterales</taxon>
        <taxon>Fibrobacteraceae</taxon>
        <taxon>Fibrobacter</taxon>
    </lineage>
</organism>
<sequence>MFDGDKLISFVEFGFVNEGVSNSVHGGVVWYQMRLTF</sequence>
<dbReference type="EMBL" id="CP001792">
    <property type="protein sequence ID" value="ACX74770.1"/>
    <property type="molecule type" value="Genomic_DNA"/>
</dbReference>
<accession>A0ABN3YV22</accession>
<dbReference type="Proteomes" id="UP000001497">
    <property type="component" value="Chromosome"/>
</dbReference>
<reference evidence="1" key="1">
    <citation type="submission" date="2009-10" db="EMBL/GenBank/DDBJ databases">
        <title>Complete sequence of Fibrobacter succinogenes subsp. succinogenes S85.</title>
        <authorList>
            <consortium name="US DOE Joint Genome Institute"/>
            <person name="Lucas S."/>
            <person name="Copeland A."/>
            <person name="Lapidus A."/>
            <person name="Glavina del Rio T."/>
            <person name="Tice H."/>
            <person name="Bruce D."/>
            <person name="Goodwin L."/>
            <person name="Pitluck S."/>
            <person name="Chertkov O."/>
            <person name="Detter J.C."/>
            <person name="Han C."/>
            <person name="Tapia R."/>
            <person name="Larimer F."/>
            <person name="Land M."/>
            <person name="Hauser L."/>
            <person name="Kyrpides N."/>
            <person name="Mikhailova N."/>
            <person name="Weimer P.J."/>
            <person name="Stevenson D.M."/>
            <person name="Boyum J."/>
            <person name="Brumm P.I."/>
            <person name="Mead D."/>
        </authorList>
    </citation>
    <scope>NUCLEOTIDE SEQUENCE [LARGE SCALE GENOMIC DNA]</scope>
    <source>
        <strain evidence="1">S85</strain>
    </source>
</reference>
<evidence type="ECO:0008006" key="3">
    <source>
        <dbReference type="Google" id="ProtNLM"/>
    </source>
</evidence>
<gene>
    <name evidence="1" type="ordered locus">Fisuc_1166</name>
</gene>
<evidence type="ECO:0000313" key="1">
    <source>
        <dbReference type="EMBL" id="ACX74770.1"/>
    </source>
</evidence>
<name>A0ABN3YV22_FIBSS</name>
<evidence type="ECO:0000313" key="2">
    <source>
        <dbReference type="Proteomes" id="UP000001497"/>
    </source>
</evidence>
<proteinExistence type="predicted"/>
<keyword evidence="2" id="KW-1185">Reference proteome</keyword>
<protein>
    <recommendedName>
        <fullName evidence="3">Lipoprotein</fullName>
    </recommendedName>
</protein>